<evidence type="ECO:0000259" key="3">
    <source>
        <dbReference type="Pfam" id="PF13102"/>
    </source>
</evidence>
<dbReference type="GO" id="GO:0015074">
    <property type="term" value="P:DNA integration"/>
    <property type="evidence" value="ECO:0007669"/>
    <property type="project" value="InterPro"/>
</dbReference>
<protein>
    <recommendedName>
        <fullName evidence="3">Phage integrase SAM-like domain-containing protein</fullName>
    </recommendedName>
</protein>
<dbReference type="EMBL" id="RQJO01000009">
    <property type="protein sequence ID" value="RRB02899.1"/>
    <property type="molecule type" value="Genomic_DNA"/>
</dbReference>
<dbReference type="Gene3D" id="1.10.443.10">
    <property type="entry name" value="Intergrase catalytic core"/>
    <property type="match status" value="1"/>
</dbReference>
<feature type="domain" description="Phage integrase SAM-like" evidence="3">
    <location>
        <begin position="136"/>
        <end position="220"/>
    </location>
</feature>
<keyword evidence="1" id="KW-0238">DNA-binding</keyword>
<dbReference type="AlphaFoldDB" id="A0A3P1BPC0"/>
<reference evidence="4 5" key="1">
    <citation type="submission" date="2018-11" db="EMBL/GenBank/DDBJ databases">
        <authorList>
            <person name="Zhou Z."/>
            <person name="Wang G."/>
        </authorList>
    </citation>
    <scope>NUCLEOTIDE SEQUENCE [LARGE SCALE GENOMIC DNA]</scope>
    <source>
        <strain evidence="4 5">KCTC52004</strain>
    </source>
</reference>
<keyword evidence="5" id="KW-1185">Reference proteome</keyword>
<dbReference type="Proteomes" id="UP000271925">
    <property type="component" value="Unassembled WGS sequence"/>
</dbReference>
<accession>A0A3P1BPC0</accession>
<sequence length="413" mass="47154">MDAITLTPSLPIRKRVPLFLTFSLSPLGDQAVDELQCHLRVDGSPVEAYGSGVPVLRSLWNDQRQCAEGTSAEAIIVNQLLSDIRAGHLAILQALIRAKRPCTTGNVKSYWLGGDPIAPQLLHTYDEYLTSLQTMPEPERRAKSTLYKWELSYRYLRNYLVATGQNDLSLNAVTIGWAKNYYQWLRQRPLAINFSTELVGNVREVLQFALENELMDENKLSALKLTWQGAKPITCLSLTQLKALEQMTLPKPLDIARHWALLSCYTGLDYPDAIAIVSNPAPHIVRLPQGDKIVWQRLKVKQVHQAYPEWAICHIPLLAETRDLLPRMGQLRAPSFTGLNENLKKIETRLELGFRFTTKTCRKTAGALFIHRGYRMEAVQKILGLKDFRTFQRHYLSTWQEVVDDNMERLQDF</sequence>
<dbReference type="GO" id="GO:0003677">
    <property type="term" value="F:DNA binding"/>
    <property type="evidence" value="ECO:0007669"/>
    <property type="project" value="UniProtKB-KW"/>
</dbReference>
<dbReference type="SUPFAM" id="SSF56349">
    <property type="entry name" value="DNA breaking-rejoining enzymes"/>
    <property type="match status" value="1"/>
</dbReference>
<evidence type="ECO:0000256" key="2">
    <source>
        <dbReference type="ARBA" id="ARBA00023172"/>
    </source>
</evidence>
<comment type="caution">
    <text evidence="4">The sequence shown here is derived from an EMBL/GenBank/DDBJ whole genome shotgun (WGS) entry which is preliminary data.</text>
</comment>
<evidence type="ECO:0000256" key="1">
    <source>
        <dbReference type="ARBA" id="ARBA00023125"/>
    </source>
</evidence>
<dbReference type="GO" id="GO:0006310">
    <property type="term" value="P:DNA recombination"/>
    <property type="evidence" value="ECO:0007669"/>
    <property type="project" value="UniProtKB-KW"/>
</dbReference>
<keyword evidence="2" id="KW-0233">DNA recombination</keyword>
<name>A0A3P1BPC0_9BACT</name>
<dbReference type="InterPro" id="IPR010998">
    <property type="entry name" value="Integrase_recombinase_N"/>
</dbReference>
<dbReference type="InterPro" id="IPR025269">
    <property type="entry name" value="SAM-like_dom"/>
</dbReference>
<proteinExistence type="predicted"/>
<dbReference type="InterPro" id="IPR011010">
    <property type="entry name" value="DNA_brk_join_enz"/>
</dbReference>
<gene>
    <name evidence="4" type="ORF">EHT25_20905</name>
</gene>
<dbReference type="OrthoDB" id="1098628at2"/>
<dbReference type="Gene3D" id="1.10.150.130">
    <property type="match status" value="1"/>
</dbReference>
<evidence type="ECO:0000313" key="4">
    <source>
        <dbReference type="EMBL" id="RRB02899.1"/>
    </source>
</evidence>
<dbReference type="Pfam" id="PF13102">
    <property type="entry name" value="Phage_int_SAM_5"/>
    <property type="match status" value="1"/>
</dbReference>
<organism evidence="4 5">
    <name type="scientific">Larkinella rosea</name>
    <dbReference type="NCBI Taxonomy" id="2025312"/>
    <lineage>
        <taxon>Bacteria</taxon>
        <taxon>Pseudomonadati</taxon>
        <taxon>Bacteroidota</taxon>
        <taxon>Cytophagia</taxon>
        <taxon>Cytophagales</taxon>
        <taxon>Spirosomataceae</taxon>
        <taxon>Larkinella</taxon>
    </lineage>
</organism>
<dbReference type="InterPro" id="IPR013762">
    <property type="entry name" value="Integrase-like_cat_sf"/>
</dbReference>
<dbReference type="RefSeq" id="WP_124877061.1">
    <property type="nucleotide sequence ID" value="NZ_RQJO01000009.1"/>
</dbReference>
<evidence type="ECO:0000313" key="5">
    <source>
        <dbReference type="Proteomes" id="UP000271925"/>
    </source>
</evidence>